<dbReference type="PANTHER" id="PTHR10584">
    <property type="entry name" value="SUGAR KINASE"/>
    <property type="match status" value="1"/>
</dbReference>
<dbReference type="AlphaFoldDB" id="X1INQ6"/>
<dbReference type="Pfam" id="PF00294">
    <property type="entry name" value="PfkB"/>
    <property type="match status" value="1"/>
</dbReference>
<dbReference type="InterPro" id="IPR002139">
    <property type="entry name" value="Ribo/fructo_kinase"/>
</dbReference>
<feature type="domain" description="Carbohydrate kinase PfkB" evidence="4">
    <location>
        <begin position="14"/>
        <end position="249"/>
    </location>
</feature>
<accession>X1INQ6</accession>
<gene>
    <name evidence="5" type="ORF">S03H2_48850</name>
</gene>
<evidence type="ECO:0000256" key="2">
    <source>
        <dbReference type="ARBA" id="ARBA00022679"/>
    </source>
</evidence>
<dbReference type="PRINTS" id="PR00990">
    <property type="entry name" value="RIBOKINASE"/>
</dbReference>
<sequence>MPKANSECFVRRTYNAHGGGAANVAAYSAFYGGLKVGLVSKIGTDREGGELVTRMKEYHVSVKGVSKAEDSISTRIAVIYSSERSRIYLVYLGAVENLSVKDLPAEYVSNSTLFYIAPATPRVHKEYVETGVKHGKLIGFNPGSVYFQEGDKGDFQQLLKFVDLLFVNEPEALEYSNEESIQAAGSALQRLGAKYVIITRGNLGCMVFFKGGSESYPSYKVERASPVGAGDAFAAGFLTEFVRTRNIESA</sequence>
<organism evidence="5">
    <name type="scientific">marine sediment metagenome</name>
    <dbReference type="NCBI Taxonomy" id="412755"/>
    <lineage>
        <taxon>unclassified sequences</taxon>
        <taxon>metagenomes</taxon>
        <taxon>ecological metagenomes</taxon>
    </lineage>
</organism>
<comment type="caution">
    <text evidence="5">The sequence shown here is derived from an EMBL/GenBank/DDBJ whole genome shotgun (WGS) entry which is preliminary data.</text>
</comment>
<dbReference type="InterPro" id="IPR002173">
    <property type="entry name" value="Carboh/pur_kinase_PfkB_CS"/>
</dbReference>
<dbReference type="EMBL" id="BARU01030832">
    <property type="protein sequence ID" value="GAH67754.1"/>
    <property type="molecule type" value="Genomic_DNA"/>
</dbReference>
<proteinExistence type="inferred from homology"/>
<feature type="non-terminal residue" evidence="5">
    <location>
        <position position="250"/>
    </location>
</feature>
<dbReference type="InterPro" id="IPR029056">
    <property type="entry name" value="Ribokinase-like"/>
</dbReference>
<dbReference type="InterPro" id="IPR011611">
    <property type="entry name" value="PfkB_dom"/>
</dbReference>
<comment type="similarity">
    <text evidence="1">Belongs to the carbohydrate kinase PfkB family.</text>
</comment>
<reference evidence="5" key="1">
    <citation type="journal article" date="2014" name="Front. Microbiol.">
        <title>High frequency of phylogenetically diverse reductive dehalogenase-homologous genes in deep subseafloor sedimentary metagenomes.</title>
        <authorList>
            <person name="Kawai M."/>
            <person name="Futagami T."/>
            <person name="Toyoda A."/>
            <person name="Takaki Y."/>
            <person name="Nishi S."/>
            <person name="Hori S."/>
            <person name="Arai W."/>
            <person name="Tsubouchi T."/>
            <person name="Morono Y."/>
            <person name="Uchiyama I."/>
            <person name="Ito T."/>
            <person name="Fujiyama A."/>
            <person name="Inagaki F."/>
            <person name="Takami H."/>
        </authorList>
    </citation>
    <scope>NUCLEOTIDE SEQUENCE</scope>
    <source>
        <strain evidence="5">Expedition CK06-06</strain>
    </source>
</reference>
<keyword evidence="3" id="KW-0418">Kinase</keyword>
<evidence type="ECO:0000259" key="4">
    <source>
        <dbReference type="Pfam" id="PF00294"/>
    </source>
</evidence>
<evidence type="ECO:0000256" key="1">
    <source>
        <dbReference type="ARBA" id="ARBA00010688"/>
    </source>
</evidence>
<protein>
    <recommendedName>
        <fullName evidence="4">Carbohydrate kinase PfkB domain-containing protein</fullName>
    </recommendedName>
</protein>
<keyword evidence="2" id="KW-0808">Transferase</keyword>
<dbReference type="GO" id="GO:0006796">
    <property type="term" value="P:phosphate-containing compound metabolic process"/>
    <property type="evidence" value="ECO:0007669"/>
    <property type="project" value="UniProtKB-ARBA"/>
</dbReference>
<evidence type="ECO:0000256" key="3">
    <source>
        <dbReference type="ARBA" id="ARBA00022777"/>
    </source>
</evidence>
<dbReference type="GO" id="GO:0016301">
    <property type="term" value="F:kinase activity"/>
    <property type="evidence" value="ECO:0007669"/>
    <property type="project" value="UniProtKB-KW"/>
</dbReference>
<dbReference type="PANTHER" id="PTHR10584:SF166">
    <property type="entry name" value="RIBOKINASE"/>
    <property type="match status" value="1"/>
</dbReference>
<dbReference type="SUPFAM" id="SSF53613">
    <property type="entry name" value="Ribokinase-like"/>
    <property type="match status" value="1"/>
</dbReference>
<name>X1INQ6_9ZZZZ</name>
<dbReference type="Gene3D" id="3.40.1190.20">
    <property type="match status" value="1"/>
</dbReference>
<evidence type="ECO:0000313" key="5">
    <source>
        <dbReference type="EMBL" id="GAH67754.1"/>
    </source>
</evidence>
<dbReference type="PROSITE" id="PS00584">
    <property type="entry name" value="PFKB_KINASES_2"/>
    <property type="match status" value="1"/>
</dbReference>